<keyword evidence="2" id="KW-1133">Transmembrane helix</keyword>
<keyword evidence="2" id="KW-0812">Transmembrane</keyword>
<gene>
    <name evidence="3" type="ORF">HYFRA_00006922</name>
</gene>
<name>A0A9N9KRV0_9HELO</name>
<proteinExistence type="predicted"/>
<dbReference type="EMBL" id="CAJVRL010000037">
    <property type="protein sequence ID" value="CAG8950427.1"/>
    <property type="molecule type" value="Genomic_DNA"/>
</dbReference>
<dbReference type="Proteomes" id="UP000696280">
    <property type="component" value="Unassembled WGS sequence"/>
</dbReference>
<accession>A0A9N9KRV0</accession>
<organism evidence="3 4">
    <name type="scientific">Hymenoscyphus fraxineus</name>
    <dbReference type="NCBI Taxonomy" id="746836"/>
    <lineage>
        <taxon>Eukaryota</taxon>
        <taxon>Fungi</taxon>
        <taxon>Dikarya</taxon>
        <taxon>Ascomycota</taxon>
        <taxon>Pezizomycotina</taxon>
        <taxon>Leotiomycetes</taxon>
        <taxon>Helotiales</taxon>
        <taxon>Helotiaceae</taxon>
        <taxon>Hymenoscyphus</taxon>
    </lineage>
</organism>
<sequence>MYLPKLFLSLKGIEVPIGPHNTNVSANSTSDTPLTTLLQNLTNSTPTLFPPLPANEDPTTLQETLLFSLFILFIMAATCLLVLFLILLPRASDYLEDWWEGRAKEDWRRKGGERALLLPRCSRRRVVSRCGTGVRMGYGACGYRGCTLTGTSTRHVRVRREVIGCLKKRTEMDLERADGGGDDKNEEGDDYVTPVRKKGVSGKTVTFGEEVQVFEVREMRAVMYRPCHEEEKKVVRLKSGHEVA</sequence>
<dbReference type="AlphaFoldDB" id="A0A9N9KRV0"/>
<keyword evidence="2" id="KW-0472">Membrane</keyword>
<feature type="region of interest" description="Disordered" evidence="1">
    <location>
        <begin position="176"/>
        <end position="195"/>
    </location>
</feature>
<comment type="caution">
    <text evidence="3">The sequence shown here is derived from an EMBL/GenBank/DDBJ whole genome shotgun (WGS) entry which is preliminary data.</text>
</comment>
<evidence type="ECO:0000256" key="1">
    <source>
        <dbReference type="SAM" id="MobiDB-lite"/>
    </source>
</evidence>
<protein>
    <submittedName>
        <fullName evidence="3">Uncharacterized protein</fullName>
    </submittedName>
</protein>
<keyword evidence="4" id="KW-1185">Reference proteome</keyword>
<evidence type="ECO:0000256" key="2">
    <source>
        <dbReference type="SAM" id="Phobius"/>
    </source>
</evidence>
<evidence type="ECO:0000313" key="3">
    <source>
        <dbReference type="EMBL" id="CAG8950427.1"/>
    </source>
</evidence>
<evidence type="ECO:0000313" key="4">
    <source>
        <dbReference type="Proteomes" id="UP000696280"/>
    </source>
</evidence>
<dbReference type="OrthoDB" id="10373803at2759"/>
<reference evidence="3" key="1">
    <citation type="submission" date="2021-07" db="EMBL/GenBank/DDBJ databases">
        <authorList>
            <person name="Durling M."/>
        </authorList>
    </citation>
    <scope>NUCLEOTIDE SEQUENCE</scope>
</reference>
<feature type="transmembrane region" description="Helical" evidence="2">
    <location>
        <begin position="65"/>
        <end position="88"/>
    </location>
</feature>